<feature type="domain" description="DUF6268" evidence="1">
    <location>
        <begin position="97"/>
        <end position="281"/>
    </location>
</feature>
<protein>
    <recommendedName>
        <fullName evidence="1">DUF6268 domain-containing protein</fullName>
    </recommendedName>
</protein>
<dbReference type="eggNOG" id="ENOG502ZA87">
    <property type="taxonomic scope" value="Bacteria"/>
</dbReference>
<name>I4AI70_BERLS</name>
<dbReference type="AlphaFoldDB" id="I4AI70"/>
<reference evidence="3" key="1">
    <citation type="submission" date="2012-06" db="EMBL/GenBank/DDBJ databases">
        <title>The complete genome of Flexibacter litoralis DSM 6794.</title>
        <authorList>
            <person name="Lucas S."/>
            <person name="Copeland A."/>
            <person name="Lapidus A."/>
            <person name="Glavina del Rio T."/>
            <person name="Dalin E."/>
            <person name="Tice H."/>
            <person name="Bruce D."/>
            <person name="Goodwin L."/>
            <person name="Pitluck S."/>
            <person name="Peters L."/>
            <person name="Ovchinnikova G."/>
            <person name="Lu M."/>
            <person name="Kyrpides N."/>
            <person name="Mavromatis K."/>
            <person name="Ivanova N."/>
            <person name="Brettin T."/>
            <person name="Detter J.C."/>
            <person name="Han C."/>
            <person name="Larimer F."/>
            <person name="Land M."/>
            <person name="Hauser L."/>
            <person name="Markowitz V."/>
            <person name="Cheng J.-F."/>
            <person name="Hugenholtz P."/>
            <person name="Woyke T."/>
            <person name="Wu D."/>
            <person name="Spring S."/>
            <person name="Lang E."/>
            <person name="Kopitz M."/>
            <person name="Brambilla E."/>
            <person name="Klenk H.-P."/>
            <person name="Eisen J.A."/>
        </authorList>
    </citation>
    <scope>NUCLEOTIDE SEQUENCE [LARGE SCALE GENOMIC DNA]</scope>
    <source>
        <strain evidence="3">ATCC 23117 / DSM 6794 / NBRC 15988 / NCIMB 1366 / Sio-4</strain>
    </source>
</reference>
<evidence type="ECO:0000313" key="3">
    <source>
        <dbReference type="Proteomes" id="UP000006054"/>
    </source>
</evidence>
<organism evidence="2 3">
    <name type="scientific">Bernardetia litoralis (strain ATCC 23117 / DSM 6794 / NBRC 15988 / NCIMB 1366 / Fx l1 / Sio-4)</name>
    <name type="common">Flexibacter litoralis</name>
    <dbReference type="NCBI Taxonomy" id="880071"/>
    <lineage>
        <taxon>Bacteria</taxon>
        <taxon>Pseudomonadati</taxon>
        <taxon>Bacteroidota</taxon>
        <taxon>Cytophagia</taxon>
        <taxon>Cytophagales</taxon>
        <taxon>Bernardetiaceae</taxon>
        <taxon>Bernardetia</taxon>
    </lineage>
</organism>
<dbReference type="KEGG" id="fli:Fleli_1218"/>
<evidence type="ECO:0000259" key="1">
    <source>
        <dbReference type="Pfam" id="PF19783"/>
    </source>
</evidence>
<dbReference type="HOGENOM" id="CLU_857259_0_0_10"/>
<dbReference type="EMBL" id="CP003345">
    <property type="protein sequence ID" value="AFM03655.1"/>
    <property type="molecule type" value="Genomic_DNA"/>
</dbReference>
<dbReference type="Proteomes" id="UP000006054">
    <property type="component" value="Chromosome"/>
</dbReference>
<proteinExistence type="predicted"/>
<keyword evidence="3" id="KW-1185">Reference proteome</keyword>
<evidence type="ECO:0000313" key="2">
    <source>
        <dbReference type="EMBL" id="AFM03655.1"/>
    </source>
</evidence>
<dbReference type="InterPro" id="IPR046235">
    <property type="entry name" value="DUF6268"/>
</dbReference>
<accession>I4AI70</accession>
<dbReference type="Pfam" id="PF19783">
    <property type="entry name" value="DUF6268"/>
    <property type="match status" value="1"/>
</dbReference>
<dbReference type="RefSeq" id="WP_014797112.1">
    <property type="nucleotide sequence ID" value="NC_018018.1"/>
</dbReference>
<sequence precursor="true">MKKISYSLLFVFLFLLSFKSHSQNIGLGFLFRPNITLGTAIVPTQNVEDSLKFGMNRFYANLVVPLSGKLKLDLKNINASFTQHFLTINTGLRLPQGNLVEDNTKIYNFSAGITGIHANIRSGIWFYTVNGGIVQDVQKLNESSPFFTAAGAYIRVKGIYKHNIYGVALLYQYERFLPVPILGINRRYNKKWFLELLLPAQGAMRYQFSKSFKAGLLVGLGSFRAGVNPSTNIVLPNLGGKGNLNLDYTSIKITSVAELKIKNGVFLSSELGISTARSLSFLRTSDNEISFGASTVPYGAINLHIDLQKSKTSPISSRLFGNDF</sequence>
<dbReference type="OrthoDB" id="928491at2"/>
<gene>
    <name evidence="2" type="ordered locus">Fleli_1218</name>
</gene>